<dbReference type="PROSITE" id="PS50088">
    <property type="entry name" value="ANK_REPEAT"/>
    <property type="match status" value="3"/>
</dbReference>
<feature type="repeat" description="ANK" evidence="5">
    <location>
        <begin position="133"/>
        <end position="165"/>
    </location>
</feature>
<feature type="domain" description="Beta-hexosaminidase bacterial type N-terminal" evidence="6">
    <location>
        <begin position="307"/>
        <end position="442"/>
    </location>
</feature>
<evidence type="ECO:0000256" key="1">
    <source>
        <dbReference type="ARBA" id="ARBA00022737"/>
    </source>
</evidence>
<feature type="repeat" description="ANK" evidence="5">
    <location>
        <begin position="50"/>
        <end position="82"/>
    </location>
</feature>
<dbReference type="InterPro" id="IPR002110">
    <property type="entry name" value="Ankyrin_rpt"/>
</dbReference>
<dbReference type="AlphaFoldDB" id="A0ABD0LUR9"/>
<dbReference type="PANTHER" id="PTHR24171">
    <property type="entry name" value="ANKYRIN REPEAT DOMAIN-CONTAINING PROTEIN 39-RELATED"/>
    <property type="match status" value="1"/>
</dbReference>
<dbReference type="InterPro" id="IPR017853">
    <property type="entry name" value="GH"/>
</dbReference>
<evidence type="ECO:0000256" key="4">
    <source>
        <dbReference type="ARBA" id="ARBA00023295"/>
    </source>
</evidence>
<evidence type="ECO:0000256" key="5">
    <source>
        <dbReference type="PROSITE-ProRule" id="PRU00023"/>
    </source>
</evidence>
<dbReference type="GO" id="GO:0016798">
    <property type="term" value="F:hydrolase activity, acting on glycosyl bonds"/>
    <property type="evidence" value="ECO:0007669"/>
    <property type="project" value="UniProtKB-KW"/>
</dbReference>
<dbReference type="InterPro" id="IPR036770">
    <property type="entry name" value="Ankyrin_rpt-contain_sf"/>
</dbReference>
<dbReference type="SUPFAM" id="SSF48403">
    <property type="entry name" value="Ankyrin repeat"/>
    <property type="match status" value="1"/>
</dbReference>
<keyword evidence="8" id="KW-1185">Reference proteome</keyword>
<evidence type="ECO:0000313" key="7">
    <source>
        <dbReference type="EMBL" id="KAK7502764.1"/>
    </source>
</evidence>
<evidence type="ECO:0000256" key="2">
    <source>
        <dbReference type="ARBA" id="ARBA00022801"/>
    </source>
</evidence>
<dbReference type="SUPFAM" id="SSF55545">
    <property type="entry name" value="beta-N-acetylhexosaminidase-like domain"/>
    <property type="match status" value="1"/>
</dbReference>
<dbReference type="PANTHER" id="PTHR24171:SF11">
    <property type="entry name" value="26S PROTEASOME NON-ATPASE REGULATORY SUBUNIT 10"/>
    <property type="match status" value="1"/>
</dbReference>
<sequence>MTTAKEIISQLKTAIDSERTDIVCSVISELQKHSTDAELLKKVLGEPDVDGGTLLHYAVKAGKQDKVRALLAGGADPCVPNAEGKFPFDLATSSLRTVFNEELLQATAQSNLGRVCQLLAAGVDVNVVDSPETQSTPLHWAASYGNKDIVQCLCCRGASPNAYNASGMTPLHEAVRRGDRSVVDELLEYGADPELTVSIGEFVGQNSFDLAGDREDLLQALKAPHNRDLLSVEGVTDGMHPIPGSKANLVRFDSLVSTDTALTNGGGDEPSSPKLMTPTFKKLAVFEDVNATSPLKPVVTEEKLNLLWPQPQSIVQGGGKHFVIKDTLNVLILASPGQVCPSDVAELWNVRRPRFEALGVNLTLDLLTSLSDRDVSHVVCHVSSRLCPGYGTYKLTINPKQMKIVCGTAESLGYAIATLLQLMSLYKGEEEISIPTLLIDDWPELPYRGVLLDFSQGRVPNMVLLEEILDTLSTLKLNQVFLYARFRTKTPPQWQFCYTRREVLHLVDYCRQRQLNLLPVLEVGPKVQFEDLSLLYSIFSDFLACFSHADFVSCGPRLSSFLLDTSGEGDMVDVSDASKYVPLGRDQTLQLCGYPIHDLSSSMLQHLPPNVVFNEYGVKADHDFNGFCTSLAELGVHFFVCPGTAAWNSLAGCPEAALSNIFQAVKAASSQGALGAVVCDWTGKGHLTHQPFSWPGFLLGAGLSWNTECHWDYLLGHLSELLSHHVYNDALGVLGEAIIELGRAETFAIRRSRSQAGDDMQNLPEEQGSILFRLLTYPDGVPLEHLSTDALQCQTALSKMVPDGPQSRAVTQELLLTMDLMLLACKIGKALVLAGRKPGNQSSAGFSVVNFGVNNLTATARTDLANRLLEMTSTYKTVWTQHYLDSIGLSESLSTLRSLLRLLLPDSQSESLFQVQSPPSTTKTT</sequence>
<dbReference type="Pfam" id="PF00023">
    <property type="entry name" value="Ank"/>
    <property type="match status" value="1"/>
</dbReference>
<evidence type="ECO:0000259" key="6">
    <source>
        <dbReference type="Pfam" id="PF02838"/>
    </source>
</evidence>
<keyword evidence="4" id="KW-0326">Glycosidase</keyword>
<proteinExistence type="predicted"/>
<dbReference type="PROSITE" id="PS50297">
    <property type="entry name" value="ANK_REP_REGION"/>
    <property type="match status" value="3"/>
</dbReference>
<reference evidence="7 8" key="1">
    <citation type="journal article" date="2023" name="Sci. Data">
        <title>Genome assembly of the Korean intertidal mud-creeper Batillaria attramentaria.</title>
        <authorList>
            <person name="Patra A.K."/>
            <person name="Ho P.T."/>
            <person name="Jun S."/>
            <person name="Lee S.J."/>
            <person name="Kim Y."/>
            <person name="Won Y.J."/>
        </authorList>
    </citation>
    <scope>NUCLEOTIDE SEQUENCE [LARGE SCALE GENOMIC DNA]</scope>
    <source>
        <strain evidence="7">Wonlab-2016</strain>
    </source>
</reference>
<keyword evidence="3 5" id="KW-0040">ANK repeat</keyword>
<dbReference type="EMBL" id="JACVVK020000024">
    <property type="protein sequence ID" value="KAK7502764.1"/>
    <property type="molecule type" value="Genomic_DNA"/>
</dbReference>
<dbReference type="Proteomes" id="UP001519460">
    <property type="component" value="Unassembled WGS sequence"/>
</dbReference>
<protein>
    <recommendedName>
        <fullName evidence="6">Beta-hexosaminidase bacterial type N-terminal domain-containing protein</fullName>
    </recommendedName>
</protein>
<name>A0ABD0LUR9_9CAEN</name>
<accession>A0ABD0LUR9</accession>
<evidence type="ECO:0000256" key="3">
    <source>
        <dbReference type="ARBA" id="ARBA00023043"/>
    </source>
</evidence>
<dbReference type="Gene3D" id="3.20.20.80">
    <property type="entry name" value="Glycosidases"/>
    <property type="match status" value="2"/>
</dbReference>
<keyword evidence="2" id="KW-0378">Hydrolase</keyword>
<dbReference type="Pfam" id="PF12796">
    <property type="entry name" value="Ank_2"/>
    <property type="match status" value="1"/>
</dbReference>
<gene>
    <name evidence="7" type="ORF">BaRGS_00006014</name>
</gene>
<feature type="repeat" description="ANK" evidence="5">
    <location>
        <begin position="166"/>
        <end position="198"/>
    </location>
</feature>
<dbReference type="Pfam" id="PF02838">
    <property type="entry name" value="Glyco_hydro_20b"/>
    <property type="match status" value="1"/>
</dbReference>
<dbReference type="SUPFAM" id="SSF51445">
    <property type="entry name" value="(Trans)glycosidases"/>
    <property type="match status" value="1"/>
</dbReference>
<dbReference type="InterPro" id="IPR029018">
    <property type="entry name" value="Hex-like_dom2"/>
</dbReference>
<dbReference type="Gene3D" id="3.30.379.10">
    <property type="entry name" value="Chitobiase/beta-hexosaminidase domain 2-like"/>
    <property type="match status" value="1"/>
</dbReference>
<dbReference type="InterPro" id="IPR015882">
    <property type="entry name" value="HEX_bac_N"/>
</dbReference>
<dbReference type="Gene3D" id="1.25.40.20">
    <property type="entry name" value="Ankyrin repeat-containing domain"/>
    <property type="match status" value="2"/>
</dbReference>
<comment type="caution">
    <text evidence="7">The sequence shown here is derived from an EMBL/GenBank/DDBJ whole genome shotgun (WGS) entry which is preliminary data.</text>
</comment>
<evidence type="ECO:0000313" key="8">
    <source>
        <dbReference type="Proteomes" id="UP001519460"/>
    </source>
</evidence>
<dbReference type="SMART" id="SM00248">
    <property type="entry name" value="ANK"/>
    <property type="match status" value="3"/>
</dbReference>
<organism evidence="7 8">
    <name type="scientific">Batillaria attramentaria</name>
    <dbReference type="NCBI Taxonomy" id="370345"/>
    <lineage>
        <taxon>Eukaryota</taxon>
        <taxon>Metazoa</taxon>
        <taxon>Spiralia</taxon>
        <taxon>Lophotrochozoa</taxon>
        <taxon>Mollusca</taxon>
        <taxon>Gastropoda</taxon>
        <taxon>Caenogastropoda</taxon>
        <taxon>Sorbeoconcha</taxon>
        <taxon>Cerithioidea</taxon>
        <taxon>Batillariidae</taxon>
        <taxon>Batillaria</taxon>
    </lineage>
</organism>
<keyword evidence="1" id="KW-0677">Repeat</keyword>